<proteinExistence type="predicted"/>
<feature type="chain" id="PRO_5027113197" description="DUF4856 domain-containing protein" evidence="1">
    <location>
        <begin position="22"/>
        <end position="374"/>
    </location>
</feature>
<feature type="signal peptide" evidence="1">
    <location>
        <begin position="1"/>
        <end position="21"/>
    </location>
</feature>
<keyword evidence="1" id="KW-0732">Signal</keyword>
<name>A0A6N6M999_9FLAO</name>
<evidence type="ECO:0000313" key="2">
    <source>
        <dbReference type="EMBL" id="KAB1065555.1"/>
    </source>
</evidence>
<dbReference type="OrthoDB" id="5498726at2"/>
<dbReference type="AlphaFoldDB" id="A0A6N6M999"/>
<comment type="caution">
    <text evidence="2">The sequence shown here is derived from an EMBL/GenBank/DDBJ whole genome shotgun (WGS) entry which is preliminary data.</text>
</comment>
<dbReference type="Proteomes" id="UP000435357">
    <property type="component" value="Unassembled WGS sequence"/>
</dbReference>
<dbReference type="PROSITE" id="PS51257">
    <property type="entry name" value="PROKAR_LIPOPROTEIN"/>
    <property type="match status" value="1"/>
</dbReference>
<gene>
    <name evidence="2" type="ORF">F3059_02570</name>
</gene>
<organism evidence="2 3">
    <name type="scientific">Salibacter halophilus</name>
    <dbReference type="NCBI Taxonomy" id="1803916"/>
    <lineage>
        <taxon>Bacteria</taxon>
        <taxon>Pseudomonadati</taxon>
        <taxon>Bacteroidota</taxon>
        <taxon>Flavobacteriia</taxon>
        <taxon>Flavobacteriales</taxon>
        <taxon>Salibacteraceae</taxon>
        <taxon>Salibacter</taxon>
    </lineage>
</organism>
<reference evidence="2 3" key="1">
    <citation type="submission" date="2019-09" db="EMBL/GenBank/DDBJ databases">
        <title>Genomes of Cryomorphaceae.</title>
        <authorList>
            <person name="Bowman J.P."/>
        </authorList>
    </citation>
    <scope>NUCLEOTIDE SEQUENCE [LARGE SCALE GENOMIC DNA]</scope>
    <source>
        <strain evidence="2 3">KCTC 52047</strain>
    </source>
</reference>
<sequence>MNFPKLLSIILILTVSLFSCNKDDNNTSVNTIPNNYQSNDFDSNAFSQIKLGNQLEALVSRIGEGDEGLKVEQADVDSLFNYKLSIGGSIFYTDFVEKEVLPLIGSESGNQWDLVNNPKGGGGVFGGHLLSYTGFKHRELIEKAYYMSGHYLQAYKIAYNPSFSSADVDKLLALFGTTPAFPMGSHNAQVKDRFSAKYTARRTPVRGGFYLDIRKALIFTKHYMEHGYSAESDEVRDQLEVLFTVWEKSIAASAIHNMYATLDLLAKSNPTQKQLADALSTHSKSVAFILGSQQLLIDRYIMAKDEDLEAVLSLLMFNDLDYSNSNAYLLASDHEKHQQDIVLVINLLQNIYDFSDGEMDSFKVNWVEEENRLF</sequence>
<dbReference type="RefSeq" id="WP_151166379.1">
    <property type="nucleotide sequence ID" value="NZ_WACR01000002.1"/>
</dbReference>
<evidence type="ECO:0000256" key="1">
    <source>
        <dbReference type="SAM" id="SignalP"/>
    </source>
</evidence>
<protein>
    <recommendedName>
        <fullName evidence="4">DUF4856 domain-containing protein</fullName>
    </recommendedName>
</protein>
<evidence type="ECO:0000313" key="3">
    <source>
        <dbReference type="Proteomes" id="UP000435357"/>
    </source>
</evidence>
<keyword evidence="3" id="KW-1185">Reference proteome</keyword>
<evidence type="ECO:0008006" key="4">
    <source>
        <dbReference type="Google" id="ProtNLM"/>
    </source>
</evidence>
<dbReference type="EMBL" id="WACR01000002">
    <property type="protein sequence ID" value="KAB1065555.1"/>
    <property type="molecule type" value="Genomic_DNA"/>
</dbReference>
<accession>A0A6N6M999</accession>